<comment type="cofactor">
    <cofactor evidence="1">
        <name>Zn(2+)</name>
        <dbReference type="ChEBI" id="CHEBI:29105"/>
    </cofactor>
</comment>
<sequence>MESLLLPIFYIIVILYSVTIHEVSHGLMANSLGDPTAKNLGRLSLNPIKHLDLFGSIILPFVLFITTGFAFGYAKPVPYNPNNLNDIKYGPVKVAIAGPLSNLILALLFGLTLRFMPDVFSTSLVPDLFSRIVLLNLVLAIFNMFPIPPLDGHWLLMAFLPPRMDAVKVYIYKNSFILFPIFLIVFMVFVSPLIYWLFQLITGAGL</sequence>
<dbReference type="InterPro" id="IPR052348">
    <property type="entry name" value="Metallopeptidase_M50B"/>
</dbReference>
<reference evidence="14 15" key="1">
    <citation type="journal article" date="2016" name="Nat. Commun.">
        <title>Thousands of microbial genomes shed light on interconnected biogeochemical processes in an aquifer system.</title>
        <authorList>
            <person name="Anantharaman K."/>
            <person name="Brown C.T."/>
            <person name="Hug L.A."/>
            <person name="Sharon I."/>
            <person name="Castelle C.J."/>
            <person name="Probst A.J."/>
            <person name="Thomas B.C."/>
            <person name="Singh A."/>
            <person name="Wilkins M.J."/>
            <person name="Karaoz U."/>
            <person name="Brodie E.L."/>
            <person name="Williams K.H."/>
            <person name="Hubbard S.S."/>
            <person name="Banfield J.F."/>
        </authorList>
    </citation>
    <scope>NUCLEOTIDE SEQUENCE [LARGE SCALE GENOMIC DNA]</scope>
</reference>
<dbReference type="EMBL" id="MGIZ01000010">
    <property type="protein sequence ID" value="OGM99753.1"/>
    <property type="molecule type" value="Genomic_DNA"/>
</dbReference>
<keyword evidence="4" id="KW-1003">Cell membrane</keyword>
<dbReference type="GO" id="GO:0046872">
    <property type="term" value="F:metal ion binding"/>
    <property type="evidence" value="ECO:0007669"/>
    <property type="project" value="UniProtKB-KW"/>
</dbReference>
<evidence type="ECO:0000256" key="13">
    <source>
        <dbReference type="SAM" id="Phobius"/>
    </source>
</evidence>
<evidence type="ECO:0000256" key="2">
    <source>
        <dbReference type="ARBA" id="ARBA00004651"/>
    </source>
</evidence>
<protein>
    <recommendedName>
        <fullName evidence="16">Peptidase M50 domain-containing protein</fullName>
    </recommendedName>
</protein>
<evidence type="ECO:0000256" key="6">
    <source>
        <dbReference type="ARBA" id="ARBA00022692"/>
    </source>
</evidence>
<evidence type="ECO:0000256" key="4">
    <source>
        <dbReference type="ARBA" id="ARBA00022475"/>
    </source>
</evidence>
<keyword evidence="11" id="KW-0482">Metalloprotease</keyword>
<feature type="transmembrane region" description="Helical" evidence="13">
    <location>
        <begin position="177"/>
        <end position="198"/>
    </location>
</feature>
<organism evidence="14 15">
    <name type="scientific">Candidatus Yanofskybacteria bacterium RIFCSPHIGHO2_01_FULL_39_8b</name>
    <dbReference type="NCBI Taxonomy" id="1802659"/>
    <lineage>
        <taxon>Bacteria</taxon>
        <taxon>Candidatus Yanofskyibacteriota</taxon>
    </lineage>
</organism>
<dbReference type="GO" id="GO:0008237">
    <property type="term" value="F:metallopeptidase activity"/>
    <property type="evidence" value="ECO:0007669"/>
    <property type="project" value="UniProtKB-KW"/>
</dbReference>
<dbReference type="InterPro" id="IPR044537">
    <property type="entry name" value="Rip2-like"/>
</dbReference>
<evidence type="ECO:0000313" key="15">
    <source>
        <dbReference type="Proteomes" id="UP000177594"/>
    </source>
</evidence>
<evidence type="ECO:0000256" key="8">
    <source>
        <dbReference type="ARBA" id="ARBA00022801"/>
    </source>
</evidence>
<name>A0A1F8EFX9_9BACT</name>
<keyword evidence="10 13" id="KW-1133">Transmembrane helix</keyword>
<feature type="transmembrane region" description="Helical" evidence="13">
    <location>
        <begin position="53"/>
        <end position="74"/>
    </location>
</feature>
<dbReference type="PANTHER" id="PTHR35864">
    <property type="entry name" value="ZINC METALLOPROTEASE MJ0611-RELATED"/>
    <property type="match status" value="1"/>
</dbReference>
<dbReference type="GO" id="GO:0006508">
    <property type="term" value="P:proteolysis"/>
    <property type="evidence" value="ECO:0007669"/>
    <property type="project" value="UniProtKB-KW"/>
</dbReference>
<feature type="transmembrane region" description="Helical" evidence="13">
    <location>
        <begin position="6"/>
        <end position="32"/>
    </location>
</feature>
<dbReference type="PANTHER" id="PTHR35864:SF1">
    <property type="entry name" value="ZINC METALLOPROTEASE YWHC-RELATED"/>
    <property type="match status" value="1"/>
</dbReference>
<evidence type="ECO:0000256" key="12">
    <source>
        <dbReference type="ARBA" id="ARBA00023136"/>
    </source>
</evidence>
<comment type="subcellular location">
    <subcellularLocation>
        <location evidence="2">Cell membrane</location>
        <topology evidence="2">Multi-pass membrane protein</topology>
    </subcellularLocation>
</comment>
<evidence type="ECO:0000256" key="10">
    <source>
        <dbReference type="ARBA" id="ARBA00022989"/>
    </source>
</evidence>
<gene>
    <name evidence="14" type="ORF">A2817_00865</name>
</gene>
<comment type="caution">
    <text evidence="14">The sequence shown here is derived from an EMBL/GenBank/DDBJ whole genome shotgun (WGS) entry which is preliminary data.</text>
</comment>
<keyword evidence="8" id="KW-0378">Hydrolase</keyword>
<evidence type="ECO:0000313" key="14">
    <source>
        <dbReference type="EMBL" id="OGM99753.1"/>
    </source>
</evidence>
<keyword evidence="5" id="KW-0645">Protease</keyword>
<evidence type="ECO:0000256" key="3">
    <source>
        <dbReference type="ARBA" id="ARBA00007931"/>
    </source>
</evidence>
<dbReference type="CDD" id="cd06158">
    <property type="entry name" value="S2P-M50_like_1"/>
    <property type="match status" value="1"/>
</dbReference>
<dbReference type="Proteomes" id="UP000177594">
    <property type="component" value="Unassembled WGS sequence"/>
</dbReference>
<keyword evidence="9" id="KW-0862">Zinc</keyword>
<feature type="transmembrane region" description="Helical" evidence="13">
    <location>
        <begin position="94"/>
        <end position="116"/>
    </location>
</feature>
<keyword evidence="6 13" id="KW-0812">Transmembrane</keyword>
<feature type="transmembrane region" description="Helical" evidence="13">
    <location>
        <begin position="128"/>
        <end position="147"/>
    </location>
</feature>
<evidence type="ECO:0000256" key="5">
    <source>
        <dbReference type="ARBA" id="ARBA00022670"/>
    </source>
</evidence>
<evidence type="ECO:0000256" key="7">
    <source>
        <dbReference type="ARBA" id="ARBA00022723"/>
    </source>
</evidence>
<dbReference type="GO" id="GO:0005886">
    <property type="term" value="C:plasma membrane"/>
    <property type="evidence" value="ECO:0007669"/>
    <property type="project" value="UniProtKB-SubCell"/>
</dbReference>
<evidence type="ECO:0000256" key="9">
    <source>
        <dbReference type="ARBA" id="ARBA00022833"/>
    </source>
</evidence>
<keyword evidence="7" id="KW-0479">Metal-binding</keyword>
<evidence type="ECO:0008006" key="16">
    <source>
        <dbReference type="Google" id="ProtNLM"/>
    </source>
</evidence>
<dbReference type="AlphaFoldDB" id="A0A1F8EFX9"/>
<keyword evidence="12 13" id="KW-0472">Membrane</keyword>
<proteinExistence type="inferred from homology"/>
<accession>A0A1F8EFX9</accession>
<evidence type="ECO:0000256" key="1">
    <source>
        <dbReference type="ARBA" id="ARBA00001947"/>
    </source>
</evidence>
<comment type="similarity">
    <text evidence="3">Belongs to the peptidase M50B family.</text>
</comment>
<evidence type="ECO:0000256" key="11">
    <source>
        <dbReference type="ARBA" id="ARBA00023049"/>
    </source>
</evidence>